<comment type="caution">
    <text evidence="1">The sequence shown here is derived from an EMBL/GenBank/DDBJ whole genome shotgun (WGS) entry which is preliminary data.</text>
</comment>
<dbReference type="EMBL" id="BQXS01006091">
    <property type="protein sequence ID" value="GKT17402.1"/>
    <property type="molecule type" value="Genomic_DNA"/>
</dbReference>
<sequence>MEEKHLAIYNSPRDDSARIYLEWHKEHVQPISFKRPLDPAVLKLERGWEVDVLQSYKSLEECVGMVGATARVLFQKLVNITSLDCKIDIRDKYALMKCRECDGTLGHLKRELSNGKRYWKLTKASLTHSLRCSKYALIHCTVK</sequence>
<evidence type="ECO:0000313" key="2">
    <source>
        <dbReference type="Proteomes" id="UP001057375"/>
    </source>
</evidence>
<keyword evidence="2" id="KW-1185">Reference proteome</keyword>
<organism evidence="1 2">
    <name type="scientific">Aduncisulcus paluster</name>
    <dbReference type="NCBI Taxonomy" id="2918883"/>
    <lineage>
        <taxon>Eukaryota</taxon>
        <taxon>Metamonada</taxon>
        <taxon>Carpediemonas-like organisms</taxon>
        <taxon>Aduncisulcus</taxon>
    </lineage>
</organism>
<reference evidence="1" key="1">
    <citation type="submission" date="2022-03" db="EMBL/GenBank/DDBJ databases">
        <title>Draft genome sequence of Aduncisulcus paluster, a free-living microaerophilic Fornicata.</title>
        <authorList>
            <person name="Yuyama I."/>
            <person name="Kume K."/>
            <person name="Tamura T."/>
            <person name="Inagaki Y."/>
            <person name="Hashimoto T."/>
        </authorList>
    </citation>
    <scope>NUCLEOTIDE SEQUENCE</scope>
    <source>
        <strain evidence="1">NY0171</strain>
    </source>
</reference>
<dbReference type="Proteomes" id="UP001057375">
    <property type="component" value="Unassembled WGS sequence"/>
</dbReference>
<accession>A0ABQ5JXQ6</accession>
<protein>
    <submittedName>
        <fullName evidence="1">Uncharacterized protein</fullName>
    </submittedName>
</protein>
<proteinExistence type="predicted"/>
<name>A0ABQ5JXQ6_9EUKA</name>
<evidence type="ECO:0000313" key="1">
    <source>
        <dbReference type="EMBL" id="GKT17402.1"/>
    </source>
</evidence>
<gene>
    <name evidence="1" type="ORF">ADUPG1_004194</name>
</gene>